<proteinExistence type="predicted"/>
<accession>A0AA36CH95</accession>
<feature type="region of interest" description="Disordered" evidence="1">
    <location>
        <begin position="127"/>
        <end position="154"/>
    </location>
</feature>
<sequence length="500" mass="54744">MDFDNIEQEEVYMKEEEKCTARLAEIDAKLMKYKPFRAMYESTPKIIIAGSGFQAVYAALDQDRLIGNLLPDQIAALITAQHQQDQEHAEVVKKVPALGTPEAVAESGQTTAERSAKIVEMIRRNQDQLENVPDEGDDTDPKKAQAGDEDEDAELIEDEEQGSNAAAEASKHDYDARVNKGLDEIMGCCGVIGTASEEAETVADEEEDESCEEKEDGELEDGEIEEEEDNDLTEDTVMQQEDGKAQAQDQEMKVDEEAGQAQSEEGDGLDKVDAATINLSSGCSVERMHDEETEATSVLDDPEAVAAATDKSPMECASPDDITNLQSTPTGSRTNNDMTATASRREKRRLARGDSDGPSKKVMIHPNSKGKPGMVADDDDEIEVLCVKVSDKDPEMDPATLAINIEKEDFVQEWLSKEDFTNFDDPELESNAIDSCDDESELRVSDSANSRLQQLKKDIVESARSHESAGTRSSAQGTDKDNNVDNEVIELSSDDDLPDA</sequence>
<feature type="compositionally biased region" description="Basic and acidic residues" evidence="1">
    <location>
        <begin position="455"/>
        <end position="469"/>
    </location>
</feature>
<organism evidence="2 3">
    <name type="scientific">Mesorhabditis spiculigera</name>
    <dbReference type="NCBI Taxonomy" id="96644"/>
    <lineage>
        <taxon>Eukaryota</taxon>
        <taxon>Metazoa</taxon>
        <taxon>Ecdysozoa</taxon>
        <taxon>Nematoda</taxon>
        <taxon>Chromadorea</taxon>
        <taxon>Rhabditida</taxon>
        <taxon>Rhabditina</taxon>
        <taxon>Rhabditomorpha</taxon>
        <taxon>Rhabditoidea</taxon>
        <taxon>Rhabditidae</taxon>
        <taxon>Mesorhabditinae</taxon>
        <taxon>Mesorhabditis</taxon>
    </lineage>
</organism>
<protein>
    <submittedName>
        <fullName evidence="2">Uncharacterized protein</fullName>
    </submittedName>
</protein>
<evidence type="ECO:0000313" key="2">
    <source>
        <dbReference type="EMBL" id="CAJ0568352.1"/>
    </source>
</evidence>
<evidence type="ECO:0000313" key="3">
    <source>
        <dbReference type="Proteomes" id="UP001177023"/>
    </source>
</evidence>
<comment type="caution">
    <text evidence="2">The sequence shown here is derived from an EMBL/GenBank/DDBJ whole genome shotgun (WGS) entry which is preliminary data.</text>
</comment>
<dbReference type="Proteomes" id="UP001177023">
    <property type="component" value="Unassembled WGS sequence"/>
</dbReference>
<feature type="compositionally biased region" description="Polar residues" evidence="1">
    <location>
        <begin position="321"/>
        <end position="342"/>
    </location>
</feature>
<dbReference type="AlphaFoldDB" id="A0AA36CH95"/>
<gene>
    <name evidence="2" type="ORF">MSPICULIGERA_LOCUS6874</name>
</gene>
<dbReference type="EMBL" id="CATQJA010001722">
    <property type="protein sequence ID" value="CAJ0568352.1"/>
    <property type="molecule type" value="Genomic_DNA"/>
</dbReference>
<evidence type="ECO:0000256" key="1">
    <source>
        <dbReference type="SAM" id="MobiDB-lite"/>
    </source>
</evidence>
<feature type="region of interest" description="Disordered" evidence="1">
    <location>
        <begin position="422"/>
        <end position="500"/>
    </location>
</feature>
<feature type="non-terminal residue" evidence="2">
    <location>
        <position position="1"/>
    </location>
</feature>
<name>A0AA36CH95_9BILA</name>
<feature type="region of interest" description="Disordered" evidence="1">
    <location>
        <begin position="198"/>
        <end position="377"/>
    </location>
</feature>
<feature type="compositionally biased region" description="Acidic residues" evidence="1">
    <location>
        <begin position="198"/>
        <end position="234"/>
    </location>
</feature>
<reference evidence="2" key="1">
    <citation type="submission" date="2023-06" db="EMBL/GenBank/DDBJ databases">
        <authorList>
            <person name="Delattre M."/>
        </authorList>
    </citation>
    <scope>NUCLEOTIDE SEQUENCE</scope>
    <source>
        <strain evidence="2">AF72</strain>
    </source>
</reference>
<keyword evidence="3" id="KW-1185">Reference proteome</keyword>